<accession>A0ABT6TV11</accession>
<feature type="domain" description="PKD/Chitinase" evidence="1">
    <location>
        <begin position="51"/>
        <end position="140"/>
    </location>
</feature>
<dbReference type="Pfam" id="PF01551">
    <property type="entry name" value="Peptidase_M23"/>
    <property type="match status" value="1"/>
</dbReference>
<dbReference type="Gene3D" id="2.60.40.10">
    <property type="entry name" value="Immunoglobulins"/>
    <property type="match status" value="1"/>
</dbReference>
<name>A0ABT6TV11_9GAMM</name>
<evidence type="ECO:0000259" key="1">
    <source>
        <dbReference type="SMART" id="SM00089"/>
    </source>
</evidence>
<evidence type="ECO:0000313" key="2">
    <source>
        <dbReference type="EMBL" id="MDI4667630.1"/>
    </source>
</evidence>
<sequence>MRASFDAPDVEERVELSFQLTVTDNDEAQSSDTISIFVEPTNPPPTNSLPSVNAGEDQTVVEGSEVRLEGEATDSDGSIVSYSWIQLAGESISITDSDKIKASFDAPEVTYEHELILELTVTDNNGLDNSDTIAVFVIPTPADIPTKLMWPIECEPGIDCTVGYADVDGDGVAFNCENPSYQGHEGIDINLNDGLNTTKWEQMDKGVNVLAAQSGVVLWAFDDETAFDKCTENTDIAECNAPTEQNGPNVSSGYRVCTDLGSYCAGGAGLCYWCFDGKNVVVIKHEGEVFATRYDHLKSGSVLVEKGDTVFRGQKIAEVGSAGRSTGPHLHFEVWKTDYYSLGEPFAGKCGPNFENSLWNLNKFPWFVK</sequence>
<dbReference type="Pfam" id="PF22352">
    <property type="entry name" value="K319L-like_PKD"/>
    <property type="match status" value="1"/>
</dbReference>
<comment type="caution">
    <text evidence="2">The sequence shown here is derived from an EMBL/GenBank/DDBJ whole genome shotgun (WGS) entry which is preliminary data.</text>
</comment>
<gene>
    <name evidence="2" type="ORF">MKZ47_00690</name>
</gene>
<dbReference type="InterPro" id="IPR022409">
    <property type="entry name" value="PKD/Chitinase_dom"/>
</dbReference>
<dbReference type="EMBL" id="JAKUMG010000001">
    <property type="protein sequence ID" value="MDI4667630.1"/>
    <property type="molecule type" value="Genomic_DNA"/>
</dbReference>
<dbReference type="CDD" id="cd12797">
    <property type="entry name" value="M23_peptidase"/>
    <property type="match status" value="1"/>
</dbReference>
<dbReference type="InterPro" id="IPR013783">
    <property type="entry name" value="Ig-like_fold"/>
</dbReference>
<dbReference type="Proteomes" id="UP001156974">
    <property type="component" value="Unassembled WGS sequence"/>
</dbReference>
<proteinExistence type="predicted"/>
<dbReference type="PANTHER" id="PTHR21666">
    <property type="entry name" value="PEPTIDASE-RELATED"/>
    <property type="match status" value="1"/>
</dbReference>
<organism evidence="2 3">
    <name type="scientific">Pseudoalteromonas shioyasakiensis</name>
    <dbReference type="NCBI Taxonomy" id="1190813"/>
    <lineage>
        <taxon>Bacteria</taxon>
        <taxon>Pseudomonadati</taxon>
        <taxon>Pseudomonadota</taxon>
        <taxon>Gammaproteobacteria</taxon>
        <taxon>Alteromonadales</taxon>
        <taxon>Pseudoalteromonadaceae</taxon>
        <taxon>Pseudoalteromonas</taxon>
    </lineage>
</organism>
<dbReference type="InterPro" id="IPR050570">
    <property type="entry name" value="Cell_wall_metabolism_enzyme"/>
</dbReference>
<reference evidence="2 3" key="1">
    <citation type="submission" date="2022-02" db="EMBL/GenBank/DDBJ databases">
        <title>Genome analysis of Beneficial Microorganisms for Coral consortium from Pocillopora damicornis.</title>
        <authorList>
            <person name="Rosado P.M."/>
            <person name="Cardoso P.M."/>
            <person name="Rosado J.G."/>
            <person name="Schultz J."/>
            <person name="Rocha U."/>
            <person name="Costa T.K."/>
            <person name="Peixoto R.S."/>
        </authorList>
    </citation>
    <scope>NUCLEOTIDE SEQUENCE [LARGE SCALE GENOMIC DNA]</scope>
    <source>
        <strain evidence="2 3">BMC5</strain>
    </source>
</reference>
<dbReference type="PANTHER" id="PTHR21666:SF270">
    <property type="entry name" value="MUREIN HYDROLASE ACTIVATOR ENVC"/>
    <property type="match status" value="1"/>
</dbReference>
<dbReference type="InterPro" id="IPR016047">
    <property type="entry name" value="M23ase_b-sheet_dom"/>
</dbReference>
<protein>
    <submittedName>
        <fullName evidence="2">Peptidoglycan DD-metalloendopeptidase family protein</fullName>
    </submittedName>
</protein>
<dbReference type="SUPFAM" id="SSF51261">
    <property type="entry name" value="Duplicated hybrid motif"/>
    <property type="match status" value="1"/>
</dbReference>
<dbReference type="InterPro" id="IPR011055">
    <property type="entry name" value="Dup_hybrid_motif"/>
</dbReference>
<keyword evidence="3" id="KW-1185">Reference proteome</keyword>
<dbReference type="SMART" id="SM00089">
    <property type="entry name" value="PKD"/>
    <property type="match status" value="1"/>
</dbReference>
<dbReference type="Gene3D" id="2.70.70.10">
    <property type="entry name" value="Glucose Permease (Domain IIA)"/>
    <property type="match status" value="1"/>
</dbReference>
<evidence type="ECO:0000313" key="3">
    <source>
        <dbReference type="Proteomes" id="UP001156974"/>
    </source>
</evidence>